<feature type="domain" description="EF-hand" evidence="2">
    <location>
        <begin position="675"/>
        <end position="710"/>
    </location>
</feature>
<feature type="domain" description="EF-hand" evidence="2">
    <location>
        <begin position="131"/>
        <end position="166"/>
    </location>
</feature>
<organism evidence="3 4">
    <name type="scientific">Polarella glacialis</name>
    <name type="common">Dinoflagellate</name>
    <dbReference type="NCBI Taxonomy" id="89957"/>
    <lineage>
        <taxon>Eukaryota</taxon>
        <taxon>Sar</taxon>
        <taxon>Alveolata</taxon>
        <taxon>Dinophyceae</taxon>
        <taxon>Suessiales</taxon>
        <taxon>Suessiaceae</taxon>
        <taxon>Polarella</taxon>
    </lineage>
</organism>
<evidence type="ECO:0000313" key="4">
    <source>
        <dbReference type="Proteomes" id="UP000654075"/>
    </source>
</evidence>
<dbReference type="SMART" id="SM00054">
    <property type="entry name" value="EFh"/>
    <property type="match status" value="9"/>
</dbReference>
<dbReference type="InterPro" id="IPR011992">
    <property type="entry name" value="EF-hand-dom_pair"/>
</dbReference>
<comment type="caution">
    <text evidence="3">The sequence shown here is derived from an EMBL/GenBank/DDBJ whole genome shotgun (WGS) entry which is preliminary data.</text>
</comment>
<protein>
    <recommendedName>
        <fullName evidence="2">EF-hand domain-containing protein</fullName>
    </recommendedName>
</protein>
<dbReference type="EMBL" id="CAJNNV010017962">
    <property type="protein sequence ID" value="CAE8605542.1"/>
    <property type="molecule type" value="Genomic_DNA"/>
</dbReference>
<reference evidence="3" key="1">
    <citation type="submission" date="2021-02" db="EMBL/GenBank/DDBJ databases">
        <authorList>
            <person name="Dougan E. K."/>
            <person name="Rhodes N."/>
            <person name="Thang M."/>
            <person name="Chan C."/>
        </authorList>
    </citation>
    <scope>NUCLEOTIDE SEQUENCE</scope>
</reference>
<feature type="non-terminal residue" evidence="3">
    <location>
        <position position="1"/>
    </location>
</feature>
<evidence type="ECO:0000256" key="1">
    <source>
        <dbReference type="SAM" id="MobiDB-lite"/>
    </source>
</evidence>
<dbReference type="OrthoDB" id="416649at2759"/>
<evidence type="ECO:0000313" key="3">
    <source>
        <dbReference type="EMBL" id="CAE8605542.1"/>
    </source>
</evidence>
<dbReference type="GO" id="GO:0005509">
    <property type="term" value="F:calcium ion binding"/>
    <property type="evidence" value="ECO:0007669"/>
    <property type="project" value="InterPro"/>
</dbReference>
<dbReference type="Gene3D" id="1.10.238.10">
    <property type="entry name" value="EF-hand"/>
    <property type="match status" value="9"/>
</dbReference>
<name>A0A813F5V6_POLGL</name>
<dbReference type="PANTHER" id="PTHR20875">
    <property type="entry name" value="EF-HAND CALCIUM-BINDING DOMAIN-CONTAINING PROTEIN 6-RELATED"/>
    <property type="match status" value="1"/>
</dbReference>
<dbReference type="Pfam" id="PF13202">
    <property type="entry name" value="EF-hand_5"/>
    <property type="match status" value="7"/>
</dbReference>
<feature type="domain" description="EF-hand" evidence="2">
    <location>
        <begin position="46"/>
        <end position="81"/>
    </location>
</feature>
<feature type="domain" description="EF-hand" evidence="2">
    <location>
        <begin position="390"/>
        <end position="425"/>
    </location>
</feature>
<sequence length="1396" mass="151248">VCVRVTAALEREGKSIDSLFTALAGGKQEVTWPDFRALFAQLEPGLLEQHLLQLWKTFDKNGDGGVSRDEFLNAMTNVKSSALQDVCVRVTAALEREGKSIDSLFTALAGGKQEVTWPDFRALFAQLEPALPEEQLTQLWKTFDKNGDGGVSRDEFLNAMTNVKSSVLQDVCVRVTAALEREGKSIDSLFTALAGGKQEVTWPDFHALFAQLEPGLLEEQLAQLWKTFDKNGDGGVSRDEFLQAFRNVKAGAATVLQDVCMRVTAALEREGKSIDSLFAALAGGKQEVTWPDFRALFAQLEPELLDQHLAQLWKTFDKNGDGGVSRDEFLTAFRNVKASSVLQDVCVRVTAALEREGKSIDSLFTALAGGKQEVTWPDFRALFAQLEPGLLEEHLAQLWKTFDKNGDGGVSREEFLTAFRNVKASAAIPIPAKGPVQPSTAKALALAEEVCSRVAALLRREGRTEDQLFDALAAGKGIVVWADFRALFHELEAALTEPQLEELWRVFDKDGDGGVSRDEFKKSLGAVSSTAQALVKEISIKVLAALSRGGRSVDQLFDALSSGRSQVTFSDFSALFAQLEPTLSTQQLEILWRTFDADGDGGVSREEFQKSLREWPTQVPAAPSTAASDACVRVAAALRREGKTVEMLFDALSAGKAVVLWQDFRALFAQLEPTLSAQELEGLWRGFDKDGDGGVTRDEFTRALAPATELAANPPSLPPLAGPPEVGNSLASALWEAIAEVATLRAGPGLPRGSDALQTAVVQQLSAFDASRQGSLDRASFGQALRSYSPGLPDAAIEALWQQVAVDGKATVLDLARRLLRTHQPAQPKPAEGSTAPAPEPGGPFWSALRRLRPALHERGLRLRQAFERMLPAGMARLSQQSLAAGAASLVGSPLPEAHLLALFGSMTKNVELGATLEEFVAAFAGSSGEGFDAFGKELFGRAGRSLLLRARGSLSSAFATLDITGEGEIQKDGFRAALVQFGDLNLTSEQVDRLWELARTIGGYKGDAIDFASFKILFASAPAEVKSDVRPQAAGSVLLDPGPSLEESCTHLDRLQRLEALRDAVSRRGQDGVVPLAALTSAIREAAPELSDGEVAQICRLAPQRGGPLGREDAYSYSQLFERFEDGHKDWHPLHARERQAAADICRYLDQRVQAWGFASLALALGEPVQVMPAPVLLSHLQRFLPPREEDRRVAELSLLRLGRPLSGGAIDVAELCQRFDVLARGGAAAPMASSAAAIAAAGGTAGQDNAKACLREKPSPVDIHSLGLSRLAEVAARLVREFPDGTAPFDKLSRILEAELKPPPTARQQDQLKKWLEPATGGYVHWPMLIGFEVTVERISLTASKELRKLYPQLQLVVSFCGGREVSLRRVPWRLGLMCLSQPNTMEIQPRRHV</sequence>
<dbReference type="Proteomes" id="UP000654075">
    <property type="component" value="Unassembled WGS sequence"/>
</dbReference>
<feature type="domain" description="EF-hand" evidence="2">
    <location>
        <begin position="495"/>
        <end position="530"/>
    </location>
</feature>
<dbReference type="SUPFAM" id="SSF47473">
    <property type="entry name" value="EF-hand"/>
    <property type="match status" value="6"/>
</dbReference>
<keyword evidence="4" id="KW-1185">Reference proteome</keyword>
<proteinExistence type="predicted"/>
<evidence type="ECO:0000259" key="2">
    <source>
        <dbReference type="PROSITE" id="PS50222"/>
    </source>
</evidence>
<dbReference type="Pfam" id="PF13833">
    <property type="entry name" value="EF-hand_8"/>
    <property type="match status" value="1"/>
</dbReference>
<gene>
    <name evidence="3" type="ORF">PGLA1383_LOCUS23654</name>
</gene>
<dbReference type="InterPro" id="IPR052603">
    <property type="entry name" value="EFCB6"/>
</dbReference>
<dbReference type="PROSITE" id="PS50222">
    <property type="entry name" value="EF_HAND_2"/>
    <property type="match status" value="8"/>
</dbReference>
<feature type="region of interest" description="Disordered" evidence="1">
    <location>
        <begin position="823"/>
        <end position="844"/>
    </location>
</feature>
<feature type="domain" description="EF-hand" evidence="2">
    <location>
        <begin position="583"/>
        <end position="618"/>
    </location>
</feature>
<dbReference type="GO" id="GO:0005654">
    <property type="term" value="C:nucleoplasm"/>
    <property type="evidence" value="ECO:0007669"/>
    <property type="project" value="TreeGrafter"/>
</dbReference>
<feature type="domain" description="EF-hand" evidence="2">
    <location>
        <begin position="304"/>
        <end position="339"/>
    </location>
</feature>
<dbReference type="CDD" id="cd00051">
    <property type="entry name" value="EFh"/>
    <property type="match status" value="3"/>
</dbReference>
<dbReference type="InterPro" id="IPR002048">
    <property type="entry name" value="EF_hand_dom"/>
</dbReference>
<feature type="domain" description="EF-hand" evidence="2">
    <location>
        <begin position="216"/>
        <end position="251"/>
    </location>
</feature>
<dbReference type="PANTHER" id="PTHR20875:SF2">
    <property type="entry name" value="EF-HAND CALCIUM-BINDING DOMAIN-CONTAINING PROTEIN 6"/>
    <property type="match status" value="1"/>
</dbReference>
<accession>A0A813F5V6</accession>